<organism evidence="5 6">
    <name type="scientific">Roseovarius azorensis</name>
    <dbReference type="NCBI Taxonomy" id="1287727"/>
    <lineage>
        <taxon>Bacteria</taxon>
        <taxon>Pseudomonadati</taxon>
        <taxon>Pseudomonadota</taxon>
        <taxon>Alphaproteobacteria</taxon>
        <taxon>Rhodobacterales</taxon>
        <taxon>Roseobacteraceae</taxon>
        <taxon>Roseovarius</taxon>
    </lineage>
</organism>
<evidence type="ECO:0000313" key="6">
    <source>
        <dbReference type="Proteomes" id="UP000199582"/>
    </source>
</evidence>
<dbReference type="InterPro" id="IPR011711">
    <property type="entry name" value="GntR_C"/>
</dbReference>
<dbReference type="GO" id="GO:0003677">
    <property type="term" value="F:DNA binding"/>
    <property type="evidence" value="ECO:0007669"/>
    <property type="project" value="UniProtKB-KW"/>
</dbReference>
<dbReference type="Pfam" id="PF00392">
    <property type="entry name" value="GntR"/>
    <property type="match status" value="1"/>
</dbReference>
<dbReference type="InterPro" id="IPR036390">
    <property type="entry name" value="WH_DNA-bd_sf"/>
</dbReference>
<evidence type="ECO:0000256" key="2">
    <source>
        <dbReference type="ARBA" id="ARBA00023125"/>
    </source>
</evidence>
<keyword evidence="1" id="KW-0805">Transcription regulation</keyword>
<dbReference type="Pfam" id="PF07729">
    <property type="entry name" value="FCD"/>
    <property type="match status" value="1"/>
</dbReference>
<gene>
    <name evidence="5" type="ORF">SAMN05443999_1254</name>
</gene>
<keyword evidence="2" id="KW-0238">DNA-binding</keyword>
<proteinExistence type="predicted"/>
<dbReference type="InterPro" id="IPR000524">
    <property type="entry name" value="Tscrpt_reg_HTH_GntR"/>
</dbReference>
<dbReference type="GO" id="GO:0003700">
    <property type="term" value="F:DNA-binding transcription factor activity"/>
    <property type="evidence" value="ECO:0007669"/>
    <property type="project" value="InterPro"/>
</dbReference>
<dbReference type="PANTHER" id="PTHR43537:SF5">
    <property type="entry name" value="UXU OPERON TRANSCRIPTIONAL REGULATOR"/>
    <property type="match status" value="1"/>
</dbReference>
<dbReference type="SMART" id="SM00895">
    <property type="entry name" value="FCD"/>
    <property type="match status" value="1"/>
</dbReference>
<evidence type="ECO:0000256" key="3">
    <source>
        <dbReference type="ARBA" id="ARBA00023163"/>
    </source>
</evidence>
<dbReference type="OrthoDB" id="9028214at2"/>
<dbReference type="SUPFAM" id="SSF46785">
    <property type="entry name" value="Winged helix' DNA-binding domain"/>
    <property type="match status" value="1"/>
</dbReference>
<sequence length="232" mass="26976">MSSKSYLLQGEILKFIRQRHFESGDRLFSEREFAEKFGTTRPAIREAVTALEALRVIERRPQSGLYLRDMRADSSIDALVLQVQSGMIPDAHEIHDAIELRRILEIEAIRIAATRRSEDDLKDIRQVLDQTEERLNEGQPIEKEDEEFHKRIAASTRNSLLLRVVNSFFELSKDRRVMYFSDPERCRISHAQHLKIFATLSEGDPERCAKIMQEHLSQTSTLWKTILAEELP</sequence>
<dbReference type="PROSITE" id="PS50949">
    <property type="entry name" value="HTH_GNTR"/>
    <property type="match status" value="1"/>
</dbReference>
<accession>A0A1H7XWL9</accession>
<dbReference type="PANTHER" id="PTHR43537">
    <property type="entry name" value="TRANSCRIPTIONAL REGULATOR, GNTR FAMILY"/>
    <property type="match status" value="1"/>
</dbReference>
<dbReference type="STRING" id="1287727.SAMN05443999_1254"/>
<evidence type="ECO:0000256" key="1">
    <source>
        <dbReference type="ARBA" id="ARBA00023015"/>
    </source>
</evidence>
<name>A0A1H7XWL9_9RHOB</name>
<feature type="domain" description="HTH gntR-type" evidence="4">
    <location>
        <begin position="2"/>
        <end position="70"/>
    </location>
</feature>
<dbReference type="InterPro" id="IPR036388">
    <property type="entry name" value="WH-like_DNA-bd_sf"/>
</dbReference>
<dbReference type="InterPro" id="IPR008920">
    <property type="entry name" value="TF_FadR/GntR_C"/>
</dbReference>
<keyword evidence="6" id="KW-1185">Reference proteome</keyword>
<dbReference type="Gene3D" id="1.20.120.530">
    <property type="entry name" value="GntR ligand-binding domain-like"/>
    <property type="match status" value="1"/>
</dbReference>
<dbReference type="Gene3D" id="1.10.10.10">
    <property type="entry name" value="Winged helix-like DNA-binding domain superfamily/Winged helix DNA-binding domain"/>
    <property type="match status" value="1"/>
</dbReference>
<evidence type="ECO:0000259" key="4">
    <source>
        <dbReference type="PROSITE" id="PS50949"/>
    </source>
</evidence>
<dbReference type="SMART" id="SM00345">
    <property type="entry name" value="HTH_GNTR"/>
    <property type="match status" value="1"/>
</dbReference>
<keyword evidence="3" id="KW-0804">Transcription</keyword>
<dbReference type="EMBL" id="FOAG01000025">
    <property type="protein sequence ID" value="SEM38065.1"/>
    <property type="molecule type" value="Genomic_DNA"/>
</dbReference>
<dbReference type="SUPFAM" id="SSF48008">
    <property type="entry name" value="GntR ligand-binding domain-like"/>
    <property type="match status" value="1"/>
</dbReference>
<protein>
    <submittedName>
        <fullName evidence="5">Transcriptional regulator, GntR family</fullName>
    </submittedName>
</protein>
<dbReference type="Proteomes" id="UP000199582">
    <property type="component" value="Unassembled WGS sequence"/>
</dbReference>
<evidence type="ECO:0000313" key="5">
    <source>
        <dbReference type="EMBL" id="SEM38065.1"/>
    </source>
</evidence>
<dbReference type="AlphaFoldDB" id="A0A1H7XWL9"/>
<reference evidence="5 6" key="1">
    <citation type="submission" date="2016-10" db="EMBL/GenBank/DDBJ databases">
        <authorList>
            <person name="de Groot N.N."/>
        </authorList>
    </citation>
    <scope>NUCLEOTIDE SEQUENCE [LARGE SCALE GENOMIC DNA]</scope>
    <source>
        <strain evidence="5 6">DSM 100674</strain>
    </source>
</reference>